<evidence type="ECO:0000259" key="1">
    <source>
        <dbReference type="Pfam" id="PF08241"/>
    </source>
</evidence>
<dbReference type="Proteomes" id="UP000600139">
    <property type="component" value="Unassembled WGS sequence"/>
</dbReference>
<comment type="caution">
    <text evidence="2">The sequence shown here is derived from an EMBL/GenBank/DDBJ whole genome shotgun (WGS) entry which is preliminary data.</text>
</comment>
<dbReference type="SUPFAM" id="SSF53335">
    <property type="entry name" value="S-adenosyl-L-methionine-dependent methyltransferases"/>
    <property type="match status" value="1"/>
</dbReference>
<sequence>MNTSHSEAPHVFERLDVATCGDPFQVHLHEQRYSKALSEVKPSDDLLEIGTGLGVFSSRVAPAVSTYRGIEYDATACTAAKSRVPDPESITQGDAHSLQFPDSSFDAVICLEVLEHLPDYRKALDEAARVLRPEGRLIASIPYVKTGAPSKTNSHHLYEPGEEEFKRELAERFGDLRIYYHRYTETSCETLARNLRLRRFLGLHHQYARMSGGHPEEMRKVLLDSERSGLLLGLFAVACRPRRQ</sequence>
<dbReference type="AlphaFoldDB" id="A0A934R0C2"/>
<protein>
    <submittedName>
        <fullName evidence="2">Methyltransferase domain-containing protein</fullName>
    </submittedName>
</protein>
<dbReference type="RefSeq" id="WP_200349358.1">
    <property type="nucleotide sequence ID" value="NZ_BAABHZ010000010.1"/>
</dbReference>
<feature type="domain" description="Methyltransferase type 11" evidence="1">
    <location>
        <begin position="47"/>
        <end position="138"/>
    </location>
</feature>
<reference evidence="2" key="1">
    <citation type="submission" date="2021-01" db="EMBL/GenBank/DDBJ databases">
        <title>Modified the classification status of verrucomicrobia.</title>
        <authorList>
            <person name="Feng X."/>
        </authorList>
    </citation>
    <scope>NUCLEOTIDE SEQUENCE</scope>
    <source>
        <strain evidence="2">JCM 18052</strain>
    </source>
</reference>
<evidence type="ECO:0000313" key="3">
    <source>
        <dbReference type="Proteomes" id="UP000600139"/>
    </source>
</evidence>
<gene>
    <name evidence="2" type="ORF">JIN84_02130</name>
</gene>
<accession>A0A934R0C2</accession>
<keyword evidence="2" id="KW-0808">Transferase</keyword>
<dbReference type="EMBL" id="JAENIK010000004">
    <property type="protein sequence ID" value="MBK1814392.1"/>
    <property type="molecule type" value="Genomic_DNA"/>
</dbReference>
<evidence type="ECO:0000313" key="2">
    <source>
        <dbReference type="EMBL" id="MBK1814392.1"/>
    </source>
</evidence>
<keyword evidence="3" id="KW-1185">Reference proteome</keyword>
<dbReference type="PANTHER" id="PTHR43861">
    <property type="entry name" value="TRANS-ACONITATE 2-METHYLTRANSFERASE-RELATED"/>
    <property type="match status" value="1"/>
</dbReference>
<dbReference type="GO" id="GO:0000179">
    <property type="term" value="F:rRNA (adenine-N6,N6-)-dimethyltransferase activity"/>
    <property type="evidence" value="ECO:0007669"/>
    <property type="project" value="InterPro"/>
</dbReference>
<proteinExistence type="predicted"/>
<dbReference type="CDD" id="cd02440">
    <property type="entry name" value="AdoMet_MTases"/>
    <property type="match status" value="1"/>
</dbReference>
<dbReference type="Pfam" id="PF08241">
    <property type="entry name" value="Methyltransf_11"/>
    <property type="match status" value="1"/>
</dbReference>
<organism evidence="2 3">
    <name type="scientific">Luteolibacter yonseiensis</name>
    <dbReference type="NCBI Taxonomy" id="1144680"/>
    <lineage>
        <taxon>Bacteria</taxon>
        <taxon>Pseudomonadati</taxon>
        <taxon>Verrucomicrobiota</taxon>
        <taxon>Verrucomicrobiia</taxon>
        <taxon>Verrucomicrobiales</taxon>
        <taxon>Verrucomicrobiaceae</taxon>
        <taxon>Luteolibacter</taxon>
    </lineage>
</organism>
<dbReference type="InterPro" id="IPR029063">
    <property type="entry name" value="SAM-dependent_MTases_sf"/>
</dbReference>
<dbReference type="PROSITE" id="PS01131">
    <property type="entry name" value="RRNA_A_DIMETH"/>
    <property type="match status" value="1"/>
</dbReference>
<dbReference type="InterPro" id="IPR020596">
    <property type="entry name" value="rRNA_Ade_Mease_Trfase_CS"/>
</dbReference>
<keyword evidence="2" id="KW-0489">Methyltransferase</keyword>
<name>A0A934R0C2_9BACT</name>
<dbReference type="InterPro" id="IPR013216">
    <property type="entry name" value="Methyltransf_11"/>
</dbReference>
<dbReference type="Gene3D" id="3.40.50.150">
    <property type="entry name" value="Vaccinia Virus protein VP39"/>
    <property type="match status" value="1"/>
</dbReference>